<accession>A0A845A1G9</accession>
<keyword evidence="3" id="KW-1185">Reference proteome</keyword>
<proteinExistence type="predicted"/>
<evidence type="ECO:0000313" key="3">
    <source>
        <dbReference type="Proteomes" id="UP000460626"/>
    </source>
</evidence>
<dbReference type="EMBL" id="WTYH01000001">
    <property type="protein sequence ID" value="MXO92976.1"/>
    <property type="molecule type" value="Genomic_DNA"/>
</dbReference>
<evidence type="ECO:0000313" key="2">
    <source>
        <dbReference type="EMBL" id="MXO92976.1"/>
    </source>
</evidence>
<keyword evidence="1" id="KW-0812">Transmembrane</keyword>
<protein>
    <submittedName>
        <fullName evidence="2">Uncharacterized protein</fullName>
    </submittedName>
</protein>
<reference evidence="2 3" key="1">
    <citation type="submission" date="2019-12" db="EMBL/GenBank/DDBJ databases">
        <title>Genomic-based taxomic classification of the family Erythrobacteraceae.</title>
        <authorList>
            <person name="Xu L."/>
        </authorList>
    </citation>
    <scope>NUCLEOTIDE SEQUENCE [LARGE SCALE GENOMIC DNA]</scope>
    <source>
        <strain evidence="2 3">RC4-10-4</strain>
    </source>
</reference>
<gene>
    <name evidence="2" type="ORF">GRI62_05070</name>
</gene>
<sequence>MKLGRNTIWLVALVLIGAVLLLAWYDGGRQEQRMIVEPVAVSGAQS</sequence>
<organism evidence="2 3">
    <name type="scientific">Aurantiacibacter arachoides</name>
    <dbReference type="NCBI Taxonomy" id="1850444"/>
    <lineage>
        <taxon>Bacteria</taxon>
        <taxon>Pseudomonadati</taxon>
        <taxon>Pseudomonadota</taxon>
        <taxon>Alphaproteobacteria</taxon>
        <taxon>Sphingomonadales</taxon>
        <taxon>Erythrobacteraceae</taxon>
        <taxon>Aurantiacibacter</taxon>
    </lineage>
</organism>
<keyword evidence="1" id="KW-0472">Membrane</keyword>
<evidence type="ECO:0000256" key="1">
    <source>
        <dbReference type="SAM" id="Phobius"/>
    </source>
</evidence>
<dbReference type="RefSeq" id="WP_160731816.1">
    <property type="nucleotide sequence ID" value="NZ_BMJK01000001.1"/>
</dbReference>
<dbReference type="Proteomes" id="UP000460626">
    <property type="component" value="Unassembled WGS sequence"/>
</dbReference>
<dbReference type="AlphaFoldDB" id="A0A845A1G9"/>
<name>A0A845A1G9_9SPHN</name>
<keyword evidence="1" id="KW-1133">Transmembrane helix</keyword>
<comment type="caution">
    <text evidence="2">The sequence shown here is derived from an EMBL/GenBank/DDBJ whole genome shotgun (WGS) entry which is preliminary data.</text>
</comment>
<feature type="transmembrane region" description="Helical" evidence="1">
    <location>
        <begin position="6"/>
        <end position="25"/>
    </location>
</feature>